<protein>
    <recommendedName>
        <fullName evidence="2 8">Biotin carboxyl carrier protein of acetyl-CoA carboxylase</fullName>
    </recommendedName>
</protein>
<dbReference type="InterPro" id="IPR000089">
    <property type="entry name" value="Biotin_lipoyl"/>
</dbReference>
<evidence type="ECO:0000256" key="6">
    <source>
        <dbReference type="ARBA" id="ARBA00023160"/>
    </source>
</evidence>
<evidence type="ECO:0000256" key="8">
    <source>
        <dbReference type="RuleBase" id="RU364072"/>
    </source>
</evidence>
<dbReference type="InterPro" id="IPR001249">
    <property type="entry name" value="AcCoA_biotinCC"/>
</dbReference>
<dbReference type="Proteomes" id="UP000294321">
    <property type="component" value="Chromosome"/>
</dbReference>
<feature type="domain" description="Lipoyl-binding" evidence="10">
    <location>
        <begin position="83"/>
        <end position="159"/>
    </location>
</feature>
<evidence type="ECO:0000256" key="1">
    <source>
        <dbReference type="ARBA" id="ARBA00005194"/>
    </source>
</evidence>
<keyword evidence="4 8" id="KW-0276">Fatty acid metabolism</keyword>
<evidence type="ECO:0000256" key="2">
    <source>
        <dbReference type="ARBA" id="ARBA00017562"/>
    </source>
</evidence>
<dbReference type="GO" id="GO:0006633">
    <property type="term" value="P:fatty acid biosynthetic process"/>
    <property type="evidence" value="ECO:0007669"/>
    <property type="project" value="UniProtKB-UniPathway"/>
</dbReference>
<name>A0A4P6ZJP4_9LACO</name>
<dbReference type="SUPFAM" id="SSF51230">
    <property type="entry name" value="Single hybrid motif"/>
    <property type="match status" value="1"/>
</dbReference>
<dbReference type="PROSITE" id="PS00188">
    <property type="entry name" value="BIOTIN"/>
    <property type="match status" value="1"/>
</dbReference>
<dbReference type="OrthoDB" id="9811735at2"/>
<gene>
    <name evidence="11" type="ORF">ELX58_00525</name>
</gene>
<dbReference type="CDD" id="cd06850">
    <property type="entry name" value="biotinyl_domain"/>
    <property type="match status" value="1"/>
</dbReference>
<evidence type="ECO:0000256" key="5">
    <source>
        <dbReference type="ARBA" id="ARBA00023098"/>
    </source>
</evidence>
<dbReference type="EMBL" id="CP034726">
    <property type="protein sequence ID" value="QBP17697.1"/>
    <property type="molecule type" value="Genomic_DNA"/>
</dbReference>
<keyword evidence="6 8" id="KW-0275">Fatty acid biosynthesis</keyword>
<evidence type="ECO:0000256" key="7">
    <source>
        <dbReference type="ARBA" id="ARBA00023267"/>
    </source>
</evidence>
<feature type="region of interest" description="Disordered" evidence="9">
    <location>
        <begin position="52"/>
        <end position="83"/>
    </location>
</feature>
<evidence type="ECO:0000313" key="11">
    <source>
        <dbReference type="EMBL" id="QBP17697.1"/>
    </source>
</evidence>
<evidence type="ECO:0000256" key="9">
    <source>
        <dbReference type="SAM" id="MobiDB-lite"/>
    </source>
</evidence>
<dbReference type="Pfam" id="PF00364">
    <property type="entry name" value="Biotin_lipoyl"/>
    <property type="match status" value="1"/>
</dbReference>
<dbReference type="RefSeq" id="WP_133441242.1">
    <property type="nucleotide sequence ID" value="NZ_CP034726.1"/>
</dbReference>
<proteinExistence type="predicted"/>
<evidence type="ECO:0000256" key="3">
    <source>
        <dbReference type="ARBA" id="ARBA00022516"/>
    </source>
</evidence>
<dbReference type="PROSITE" id="PS50968">
    <property type="entry name" value="BIOTINYL_LIPOYL"/>
    <property type="match status" value="1"/>
</dbReference>
<dbReference type="PRINTS" id="PR01071">
    <property type="entry name" value="ACOABIOTINCC"/>
</dbReference>
<dbReference type="AlphaFoldDB" id="A0A4P6ZJP4"/>
<evidence type="ECO:0000313" key="12">
    <source>
        <dbReference type="Proteomes" id="UP000294321"/>
    </source>
</evidence>
<dbReference type="PANTHER" id="PTHR45266:SF3">
    <property type="entry name" value="OXALOACETATE DECARBOXYLASE ALPHA CHAIN"/>
    <property type="match status" value="1"/>
</dbReference>
<comment type="function">
    <text evidence="8">This protein is a component of the acetyl coenzyme A carboxylase complex; first, biotin carboxylase catalyzes the carboxylation of the carrier protein and then the transcarboxylase transfers the carboxyl group to form malonyl-CoA.</text>
</comment>
<evidence type="ECO:0000259" key="10">
    <source>
        <dbReference type="PROSITE" id="PS50968"/>
    </source>
</evidence>
<dbReference type="PANTHER" id="PTHR45266">
    <property type="entry name" value="OXALOACETATE DECARBOXYLASE ALPHA CHAIN"/>
    <property type="match status" value="1"/>
</dbReference>
<dbReference type="InterPro" id="IPR001882">
    <property type="entry name" value="Biotin_BS"/>
</dbReference>
<evidence type="ECO:0000256" key="4">
    <source>
        <dbReference type="ARBA" id="ARBA00022832"/>
    </source>
</evidence>
<keyword evidence="3 8" id="KW-0444">Lipid biosynthesis</keyword>
<comment type="pathway">
    <text evidence="1 8">Lipid metabolism; fatty acid biosynthesis.</text>
</comment>
<keyword evidence="12" id="KW-1185">Reference proteome</keyword>
<dbReference type="KEGG" id="lji:ELX58_00525"/>
<accession>A0A4P6ZJP4</accession>
<dbReference type="UniPathway" id="UPA00094"/>
<reference evidence="12" key="1">
    <citation type="submission" date="2018-12" db="EMBL/GenBank/DDBJ databases">
        <title>A new species of lactobacillus.</title>
        <authorList>
            <person name="Jian Y."/>
            <person name="Xin L."/>
            <person name="Hong Z.J."/>
            <person name="Ming L.Z."/>
            <person name="Hong X.Z."/>
        </authorList>
    </citation>
    <scope>NUCLEOTIDE SEQUENCE [LARGE SCALE GENOMIC DNA]</scope>
    <source>
        <strain evidence="12">HSLZ-75</strain>
    </source>
</reference>
<dbReference type="GO" id="GO:0003989">
    <property type="term" value="F:acetyl-CoA carboxylase activity"/>
    <property type="evidence" value="ECO:0007669"/>
    <property type="project" value="InterPro"/>
</dbReference>
<dbReference type="GO" id="GO:0009317">
    <property type="term" value="C:acetyl-CoA carboxylase complex"/>
    <property type="evidence" value="ECO:0007669"/>
    <property type="project" value="InterPro"/>
</dbReference>
<organism evidence="11 12">
    <name type="scientific">Acetilactobacillus jinshanensis</name>
    <dbReference type="NCBI Taxonomy" id="1720083"/>
    <lineage>
        <taxon>Bacteria</taxon>
        <taxon>Bacillati</taxon>
        <taxon>Bacillota</taxon>
        <taxon>Bacilli</taxon>
        <taxon>Lactobacillales</taxon>
        <taxon>Lactobacillaceae</taxon>
        <taxon>Acetilactobacillus</taxon>
    </lineage>
</organism>
<dbReference type="Gene3D" id="2.40.50.100">
    <property type="match status" value="1"/>
</dbReference>
<keyword evidence="7 8" id="KW-0092">Biotin</keyword>
<dbReference type="InterPro" id="IPR050709">
    <property type="entry name" value="Biotin_Carboxyl_Carrier/Decarb"/>
</dbReference>
<keyword evidence="5 8" id="KW-0443">Lipid metabolism</keyword>
<sequence length="161" mass="17300">MDEEYISKLMNNFEHSSLNELRLTSGSDSIYFSKLNQPGAVAQNNVAPKVQAPVAQPAATQTPQTNASQAKPATKPAAKKPAGASIKAPLVGIVYFRPNPKKPVFAKVGSHVNKGDIVCQIEAMKVLNNVKAPCSGTITKQLVKNGSMVQYHQPIFSIKKD</sequence>
<dbReference type="InterPro" id="IPR011053">
    <property type="entry name" value="Single_hybrid_motif"/>
</dbReference>